<dbReference type="FunFam" id="3.30.300.30:FF:000010">
    <property type="entry name" value="Enterobactin synthetase component F"/>
    <property type="match status" value="1"/>
</dbReference>
<reference evidence="7 8" key="1">
    <citation type="journal article" date="2021" name="Int. J. Syst. Evol. Microbiol.">
        <title>Amazonocrinis nigriterrae gen. nov., sp. nov., Atlanticothrix silvestris gen. nov., sp. nov. and Dendronalium phyllosphericum gen. nov., sp. nov., nostocacean cyanobacteria from Brazilian environments.</title>
        <authorList>
            <person name="Alvarenga D.O."/>
            <person name="Andreote A.P.D."/>
            <person name="Branco L.H.Z."/>
            <person name="Delbaje E."/>
            <person name="Cruz R.B."/>
            <person name="Varani A.M."/>
            <person name="Fiore M.F."/>
        </authorList>
    </citation>
    <scope>NUCLEOTIDE SEQUENCE [LARGE SCALE GENOMIC DNA]</scope>
    <source>
        <strain evidence="7 8">CENA357</strain>
    </source>
</reference>
<dbReference type="InterPro" id="IPR009081">
    <property type="entry name" value="PP-bd_ACP"/>
</dbReference>
<dbReference type="InterPro" id="IPR020459">
    <property type="entry name" value="AMP-binding"/>
</dbReference>
<dbReference type="GO" id="GO:0044550">
    <property type="term" value="P:secondary metabolite biosynthetic process"/>
    <property type="evidence" value="ECO:0007669"/>
    <property type="project" value="UniProtKB-ARBA"/>
</dbReference>
<dbReference type="SUPFAM" id="SSF56801">
    <property type="entry name" value="Acetyl-CoA synthetase-like"/>
    <property type="match status" value="1"/>
</dbReference>
<dbReference type="CDD" id="cd19534">
    <property type="entry name" value="E_NRPS"/>
    <property type="match status" value="1"/>
</dbReference>
<evidence type="ECO:0000313" key="8">
    <source>
        <dbReference type="Proteomes" id="UP000599391"/>
    </source>
</evidence>
<dbReference type="Pfam" id="PF13193">
    <property type="entry name" value="AMP-binding_C"/>
    <property type="match status" value="1"/>
</dbReference>
<dbReference type="Gene3D" id="3.30.300.30">
    <property type="match status" value="1"/>
</dbReference>
<dbReference type="InterPro" id="IPR001242">
    <property type="entry name" value="Condensation_dom"/>
</dbReference>
<dbReference type="InterPro" id="IPR023213">
    <property type="entry name" value="CAT-like_dom_sf"/>
</dbReference>
<dbReference type="GO" id="GO:0017000">
    <property type="term" value="P:antibiotic biosynthetic process"/>
    <property type="evidence" value="ECO:0007669"/>
    <property type="project" value="UniProtKB-KW"/>
</dbReference>
<dbReference type="Gene3D" id="1.10.1200.10">
    <property type="entry name" value="ACP-like"/>
    <property type="match status" value="1"/>
</dbReference>
<dbReference type="GO" id="GO:0043041">
    <property type="term" value="P:amino acid activation for nonribosomal peptide biosynthetic process"/>
    <property type="evidence" value="ECO:0007669"/>
    <property type="project" value="UniProtKB-ARBA"/>
</dbReference>
<gene>
    <name evidence="7" type="ORF">I8751_18150</name>
</gene>
<dbReference type="RefSeq" id="WP_214440495.1">
    <property type="nucleotide sequence ID" value="NZ_JAECZB010000067.1"/>
</dbReference>
<dbReference type="Pfam" id="PF00501">
    <property type="entry name" value="AMP-binding"/>
    <property type="match status" value="1"/>
</dbReference>
<dbReference type="PROSITE" id="PS00012">
    <property type="entry name" value="PHOSPHOPANTETHEINE"/>
    <property type="match status" value="1"/>
</dbReference>
<dbReference type="PRINTS" id="PR00154">
    <property type="entry name" value="AMPBINDING"/>
</dbReference>
<dbReference type="FunFam" id="1.10.1200.10:FF:000005">
    <property type="entry name" value="Nonribosomal peptide synthetase 1"/>
    <property type="match status" value="1"/>
</dbReference>
<dbReference type="Pfam" id="PF00550">
    <property type="entry name" value="PP-binding"/>
    <property type="match status" value="1"/>
</dbReference>
<dbReference type="PANTHER" id="PTHR45398:SF1">
    <property type="entry name" value="ENZYME, PUTATIVE (JCVI)-RELATED"/>
    <property type="match status" value="1"/>
</dbReference>
<dbReference type="NCBIfam" id="TIGR01720">
    <property type="entry name" value="NRPS-para261"/>
    <property type="match status" value="1"/>
</dbReference>
<evidence type="ECO:0000256" key="1">
    <source>
        <dbReference type="ARBA" id="ARBA00001957"/>
    </source>
</evidence>
<dbReference type="InterPro" id="IPR036736">
    <property type="entry name" value="ACP-like_sf"/>
</dbReference>
<dbReference type="FunFam" id="2.30.38.10:FF:000001">
    <property type="entry name" value="Non-ribosomal peptide synthetase PvdI"/>
    <property type="match status" value="1"/>
</dbReference>
<name>A0A8J7L540_9CYAN</name>
<evidence type="ECO:0000259" key="6">
    <source>
        <dbReference type="PROSITE" id="PS50075"/>
    </source>
</evidence>
<evidence type="ECO:0000256" key="3">
    <source>
        <dbReference type="ARBA" id="ARBA00022450"/>
    </source>
</evidence>
<accession>A0A8J7L540</accession>
<dbReference type="InterPro" id="IPR020845">
    <property type="entry name" value="AMP-binding_CS"/>
</dbReference>
<evidence type="ECO:0000256" key="4">
    <source>
        <dbReference type="ARBA" id="ARBA00022553"/>
    </source>
</evidence>
<dbReference type="Gene3D" id="2.30.38.10">
    <property type="entry name" value="Luciferase, Domain 3"/>
    <property type="match status" value="1"/>
</dbReference>
<evidence type="ECO:0000313" key="7">
    <source>
        <dbReference type="EMBL" id="MBH8554252.1"/>
    </source>
</evidence>
<dbReference type="InterPro" id="IPR006162">
    <property type="entry name" value="Ppantetheine_attach_site"/>
</dbReference>
<dbReference type="PROSITE" id="PS00455">
    <property type="entry name" value="AMP_BINDING"/>
    <property type="match status" value="1"/>
</dbReference>
<protein>
    <submittedName>
        <fullName evidence="7">Amino acid adenylation domain-containing protein</fullName>
    </submittedName>
</protein>
<dbReference type="Gene3D" id="3.40.50.980">
    <property type="match status" value="2"/>
</dbReference>
<dbReference type="SUPFAM" id="SSF47336">
    <property type="entry name" value="ACP-like"/>
    <property type="match status" value="1"/>
</dbReference>
<sequence length="1542" mass="175114">MNPENIQDIYELSPMQQGLLFHTLAAPNSGVYFEQLSCTLNGNLNISAFVQAWQQVVDRHPILRTAFYWEGLEQPFQVVYQQVCVPFLELDWREISQHEQQSKLESFLGSDRLQGFNLSQAPLLRITLIKLTDDTYYFVRSHHHILLDGWSWSLLWQDFNCIYQALCQEKIYQLAPVRPYRDYIAWLQQQDLSKAEVFWREKLKGLQAPTTLAVDQSPQSLPSNQEDDDTQQLIFSEDFTATLQSFARQHQLTLNVLIQGVWSVLLSRYSGETDVMFGITSSGRPPALLGVEAIAGLFLSTLPLRVQLTGDTLVLHWLKQLQAEQIELRQYEYTSLSQIQRWSDIAPGLPLFETILVFNNFPVDAARWQLGESIGFSNYRSFEKTNYPLTLTVEPSTQLKLDIAYDTCRFDTTTVKRFLANMQTWLADLVANPQQRLKNLQFLTEAEQNQVLFEWNQTQINYAYHKCIHELFEEQVEKTPDAVALKFKIQNSKFKIEESFENEDWEELTYAQLNARANQLAHHLQSLGVKPETLVGVCVERSLEMVVALLAILKAGGAYVPLDPAYPQERIAWMLADAQVSVLLTQQQLVNNLPEHEATVITLDTDWSVISQNSQENLLHTATPENLAYVIYTSGSTGRPKGVMIQHQSLVNFAEAAIKEYGFIESDRILQFASISFDAAAEEIYPCLLCGATLILRSDEMLSSSAIFLQKCRELQLTVLDLPTAYWQQLISDLDTYNLMLPESLRLVIIGGEAAAIQSVQTWQQLVGEYPVLINTYGPTETTVVATACKLDKSHTKLPIGHPIGNVQTYVLDQYLRLVPVGVPGELYIGGDGLARSYLNRPDLTAEKFIIYPFSLEKGQRLYRTGDLVRYLPDGNLEFLERIDHQVKLRGFRIELGEIEAALNQYPTIKSSVVVLQEDSSGIKRLVAYIVTDSQPTPRDLRHFLQQKLPDYMIPSVFVPLRALPLLPNGKIDRKSLPIADINRLADQETYVAPRTPQEAQLAQIWAEVLRVEQVSIYDNFFELGGDSIISLQIIAKANQAGLVLTPKQLFQHQNIADLAVVCITEPTIKAEQGIITGAVPHTPIQHWFFAQYLPNPHHFNQAVLLEVRQTLDIKLLQQALQEILRHHDALRLRFEQNTSRWQQIITHPDDDVPFTRYDFSQLSETEQRTAIEATATKLQTSLNLSTGLVQIALFDLGAGKSQRLLFVIHHLAVDGVSWRILLEDLQTAYQQLSQGQTIQLPAKTTSFKHWSYLLQEYVNSDALQRERNYWLAINEHSQTRLPVDYTQGENIEASASKVSITLSKELTQALLQEVPKAYNTQINDVLLTALIQTFAQWTGKTSLLVDLEGHGREAIFDHADLSRTVGWFTTVFPVHLSLENVVHPGEALKTVKEKLRQIPQRGIGYGVLRYLADDREIAVAQPEVLFNYLGQFDQTFAESSLFSLASESSGQPRSLQSQRSHLLEINSLVSDGQLKLDWTYSTNLYDHTTIESLAKHFQEMLQQLITHCQSPDAGGYTLTDFPDVDLSLEALENVFTEMEIS</sequence>
<dbReference type="InterPro" id="IPR025110">
    <property type="entry name" value="AMP-bd_C"/>
</dbReference>
<dbReference type="FunFam" id="3.40.50.980:FF:000001">
    <property type="entry name" value="Non-ribosomal peptide synthetase"/>
    <property type="match status" value="1"/>
</dbReference>
<dbReference type="InterPro" id="IPR045851">
    <property type="entry name" value="AMP-bd_C_sf"/>
</dbReference>
<dbReference type="InterPro" id="IPR010071">
    <property type="entry name" value="AA_adenyl_dom"/>
</dbReference>
<dbReference type="InterPro" id="IPR000873">
    <property type="entry name" value="AMP-dep_synth/lig_dom"/>
</dbReference>
<dbReference type="Pfam" id="PF00668">
    <property type="entry name" value="Condensation"/>
    <property type="match status" value="2"/>
</dbReference>
<feature type="domain" description="Carrier" evidence="6">
    <location>
        <begin position="993"/>
        <end position="1067"/>
    </location>
</feature>
<dbReference type="Gene3D" id="3.30.559.30">
    <property type="entry name" value="Nonribosomal peptide synthetase, condensation domain"/>
    <property type="match status" value="2"/>
</dbReference>
<comment type="caution">
    <text evidence="7">The sequence shown here is derived from an EMBL/GenBank/DDBJ whole genome shotgun (WGS) entry which is preliminary data.</text>
</comment>
<dbReference type="InterPro" id="IPR010060">
    <property type="entry name" value="NRPS_synth"/>
</dbReference>
<dbReference type="PROSITE" id="PS50075">
    <property type="entry name" value="CARRIER"/>
    <property type="match status" value="1"/>
</dbReference>
<proteinExistence type="inferred from homology"/>
<comment type="similarity">
    <text evidence="2">Belongs to the ATP-dependent AMP-binding enzyme family.</text>
</comment>
<keyword evidence="8" id="KW-1185">Reference proteome</keyword>
<dbReference type="CDD" id="cd19543">
    <property type="entry name" value="DCL_NRPS"/>
    <property type="match status" value="1"/>
</dbReference>
<dbReference type="PANTHER" id="PTHR45398">
    <property type="match status" value="1"/>
</dbReference>
<dbReference type="NCBIfam" id="TIGR01733">
    <property type="entry name" value="AA-adenyl-dom"/>
    <property type="match status" value="1"/>
</dbReference>
<dbReference type="GO" id="GO:0008610">
    <property type="term" value="P:lipid biosynthetic process"/>
    <property type="evidence" value="ECO:0007669"/>
    <property type="project" value="UniProtKB-ARBA"/>
</dbReference>
<dbReference type="GO" id="GO:0003824">
    <property type="term" value="F:catalytic activity"/>
    <property type="evidence" value="ECO:0007669"/>
    <property type="project" value="InterPro"/>
</dbReference>
<dbReference type="SUPFAM" id="SSF52777">
    <property type="entry name" value="CoA-dependent acyltransferases"/>
    <property type="match status" value="4"/>
</dbReference>
<dbReference type="Proteomes" id="UP000599391">
    <property type="component" value="Unassembled WGS sequence"/>
</dbReference>
<dbReference type="Gene3D" id="3.30.559.10">
    <property type="entry name" value="Chloramphenicol acetyltransferase-like domain"/>
    <property type="match status" value="2"/>
</dbReference>
<comment type="cofactor">
    <cofactor evidence="1">
        <name>pantetheine 4'-phosphate</name>
        <dbReference type="ChEBI" id="CHEBI:47942"/>
    </cofactor>
</comment>
<evidence type="ECO:0000256" key="2">
    <source>
        <dbReference type="ARBA" id="ARBA00006432"/>
    </source>
</evidence>
<dbReference type="EMBL" id="JAECZB010000067">
    <property type="protein sequence ID" value="MBH8554252.1"/>
    <property type="molecule type" value="Genomic_DNA"/>
</dbReference>
<keyword evidence="4" id="KW-0597">Phosphoprotein</keyword>
<keyword evidence="3" id="KW-0596">Phosphopantetheine</keyword>
<organism evidence="7 8">
    <name type="scientific">Atlanticothrix silvestris CENA357</name>
    <dbReference type="NCBI Taxonomy" id="1725252"/>
    <lineage>
        <taxon>Bacteria</taxon>
        <taxon>Bacillati</taxon>
        <taxon>Cyanobacteriota</taxon>
        <taxon>Cyanophyceae</taxon>
        <taxon>Nostocales</taxon>
        <taxon>Nodulariaceae</taxon>
        <taxon>Atlanticothrix</taxon>
        <taxon>Atlanticothrix silvestris</taxon>
    </lineage>
</organism>
<keyword evidence="5" id="KW-0045">Antibiotic biosynthesis</keyword>
<evidence type="ECO:0000256" key="5">
    <source>
        <dbReference type="ARBA" id="ARBA00023194"/>
    </source>
</evidence>
<dbReference type="FunFam" id="3.40.50.12780:FF:000012">
    <property type="entry name" value="Non-ribosomal peptide synthetase"/>
    <property type="match status" value="1"/>
</dbReference>